<dbReference type="GO" id="GO:0004984">
    <property type="term" value="F:olfactory receptor activity"/>
    <property type="evidence" value="ECO:0007669"/>
    <property type="project" value="TreeGrafter"/>
</dbReference>
<dbReference type="Pfam" id="PF02117">
    <property type="entry name" value="7TM_GPCR_Sra"/>
    <property type="match status" value="2"/>
</dbReference>
<evidence type="ECO:0000256" key="3">
    <source>
        <dbReference type="ARBA" id="ARBA00022989"/>
    </source>
</evidence>
<dbReference type="GO" id="GO:0004930">
    <property type="term" value="F:G protein-coupled receptor activity"/>
    <property type="evidence" value="ECO:0007669"/>
    <property type="project" value="InterPro"/>
</dbReference>
<organism evidence="7 8">
    <name type="scientific">Caenorhabditis angaria</name>
    <dbReference type="NCBI Taxonomy" id="860376"/>
    <lineage>
        <taxon>Eukaryota</taxon>
        <taxon>Metazoa</taxon>
        <taxon>Ecdysozoa</taxon>
        <taxon>Nematoda</taxon>
        <taxon>Chromadorea</taxon>
        <taxon>Rhabditida</taxon>
        <taxon>Rhabditina</taxon>
        <taxon>Rhabditomorpha</taxon>
        <taxon>Rhabditoidea</taxon>
        <taxon>Rhabditidae</taxon>
        <taxon>Peloderinae</taxon>
        <taxon>Caenorhabditis</taxon>
    </lineage>
</organism>
<dbReference type="InterPro" id="IPR000344">
    <property type="entry name" value="7TM_GPCR_serpentine_rcpt_Sra"/>
</dbReference>
<evidence type="ECO:0000313" key="8">
    <source>
        <dbReference type="Proteomes" id="UP001152747"/>
    </source>
</evidence>
<evidence type="ECO:0000256" key="4">
    <source>
        <dbReference type="ARBA" id="ARBA00023136"/>
    </source>
</evidence>
<dbReference type="GO" id="GO:0016020">
    <property type="term" value="C:membrane"/>
    <property type="evidence" value="ECO:0007669"/>
    <property type="project" value="UniProtKB-SubCell"/>
</dbReference>
<keyword evidence="4 6" id="KW-0472">Membrane</keyword>
<evidence type="ECO:0000256" key="6">
    <source>
        <dbReference type="SAM" id="Phobius"/>
    </source>
</evidence>
<evidence type="ECO:0000256" key="2">
    <source>
        <dbReference type="ARBA" id="ARBA00022692"/>
    </source>
</evidence>
<evidence type="ECO:0000256" key="5">
    <source>
        <dbReference type="ARBA" id="ARBA00037994"/>
    </source>
</evidence>
<comment type="similarity">
    <text evidence="5">Belongs to the nematode receptor-like protein sra family.</text>
</comment>
<feature type="transmembrane region" description="Helical" evidence="6">
    <location>
        <begin position="181"/>
        <end position="204"/>
    </location>
</feature>
<protein>
    <submittedName>
        <fullName evidence="7">Uncharacterized protein</fullName>
    </submittedName>
</protein>
<keyword evidence="8" id="KW-1185">Reference proteome</keyword>
<keyword evidence="2 6" id="KW-0812">Transmembrane</keyword>
<dbReference type="PANTHER" id="PTHR31357:SF5">
    <property type="entry name" value="SERPENTINE RECEPTOR CLASS ALPHA-1-RELATED"/>
    <property type="match status" value="1"/>
</dbReference>
<dbReference type="PANTHER" id="PTHR31357">
    <property type="entry name" value="SERPENTINE RECEPTOR CLASS ALPHA-10"/>
    <property type="match status" value="1"/>
</dbReference>
<dbReference type="AlphaFoldDB" id="A0A9P1IBE0"/>
<comment type="caution">
    <text evidence="7">The sequence shown here is derived from an EMBL/GenBank/DDBJ whole genome shotgun (WGS) entry which is preliminary data.</text>
</comment>
<sequence>MCTTSDNSIYKSFWHILYLIFDISLTLFSLIFLILAIRKSANFAIFPKPTKILMLFTLLSSFIHQFFYAIIKIKFFLKILDDSCDVFENTANCGLLTGGLLGAGFGVVLSQSMVSIERILSPYISEPKMLKISICMCVFSIYENIKTTSAILLICIFESSCIILYTITLTILYYLKLPEKYLFLVNSMIYIPPIACFCMPIFLIRMMRTAKLERSQAIRKMTKKVDTHEAYVKRLREMWN</sequence>
<feature type="transmembrane region" description="Helical" evidence="6">
    <location>
        <begin position="12"/>
        <end position="37"/>
    </location>
</feature>
<comment type="subcellular location">
    <subcellularLocation>
        <location evidence="1">Membrane</location>
        <topology evidence="1">Multi-pass membrane protein</topology>
    </subcellularLocation>
</comment>
<name>A0A9P1IBE0_9PELO</name>
<feature type="transmembrane region" description="Helical" evidence="6">
    <location>
        <begin position="52"/>
        <end position="71"/>
    </location>
</feature>
<dbReference type="Proteomes" id="UP001152747">
    <property type="component" value="Unassembled WGS sequence"/>
</dbReference>
<keyword evidence="3 6" id="KW-1133">Transmembrane helix</keyword>
<proteinExistence type="inferred from homology"/>
<accession>A0A9P1IBE0</accession>
<gene>
    <name evidence="7" type="ORF">CAMP_LOCUS3688</name>
</gene>
<feature type="transmembrane region" description="Helical" evidence="6">
    <location>
        <begin position="150"/>
        <end position="175"/>
    </location>
</feature>
<dbReference type="InterPro" id="IPR051080">
    <property type="entry name" value="Nematode_rcpt-like_serp_alpha"/>
</dbReference>
<evidence type="ECO:0000256" key="1">
    <source>
        <dbReference type="ARBA" id="ARBA00004141"/>
    </source>
</evidence>
<reference evidence="7" key="1">
    <citation type="submission" date="2022-11" db="EMBL/GenBank/DDBJ databases">
        <authorList>
            <person name="Kikuchi T."/>
        </authorList>
    </citation>
    <scope>NUCLEOTIDE SEQUENCE</scope>
    <source>
        <strain evidence="7">PS1010</strain>
    </source>
</reference>
<evidence type="ECO:0000313" key="7">
    <source>
        <dbReference type="EMBL" id="CAI5441051.1"/>
    </source>
</evidence>
<dbReference type="EMBL" id="CANHGI010000002">
    <property type="protein sequence ID" value="CAI5441051.1"/>
    <property type="molecule type" value="Genomic_DNA"/>
</dbReference>